<dbReference type="Gene3D" id="2.60.40.10">
    <property type="entry name" value="Immunoglobulins"/>
    <property type="match status" value="3"/>
</dbReference>
<evidence type="ECO:0000259" key="1">
    <source>
        <dbReference type="Pfam" id="PF24507"/>
    </source>
</evidence>
<dbReference type="PANTHER" id="PTHR46127:SF1">
    <property type="entry name" value="CILIA- AND FLAGELLA-ASSOCIATED PROTEIN 65"/>
    <property type="match status" value="1"/>
</dbReference>
<evidence type="ECO:0000313" key="2">
    <source>
        <dbReference type="Ensembl" id="ENSEEEP00000063010.1"/>
    </source>
</evidence>
<organism evidence="2 3">
    <name type="scientific">Electrophorus electricus</name>
    <name type="common">Electric eel</name>
    <name type="synonym">Gymnotus electricus</name>
    <dbReference type="NCBI Taxonomy" id="8005"/>
    <lineage>
        <taxon>Eukaryota</taxon>
        <taxon>Metazoa</taxon>
        <taxon>Chordata</taxon>
        <taxon>Craniata</taxon>
        <taxon>Vertebrata</taxon>
        <taxon>Euteleostomi</taxon>
        <taxon>Actinopterygii</taxon>
        <taxon>Neopterygii</taxon>
        <taxon>Teleostei</taxon>
        <taxon>Ostariophysi</taxon>
        <taxon>Gymnotiformes</taxon>
        <taxon>Gymnotoidei</taxon>
        <taxon>Gymnotidae</taxon>
        <taxon>Electrophorus</taxon>
    </lineage>
</organism>
<keyword evidence="3" id="KW-1185">Reference proteome</keyword>
<name>A0AAY5F236_ELEEL</name>
<dbReference type="Ensembl" id="ENSEEET00000055839.1">
    <property type="protein sequence ID" value="ENSEEEP00000063010.1"/>
    <property type="gene ID" value="ENSEEEG00000018205.2"/>
</dbReference>
<dbReference type="InterPro" id="IPR052614">
    <property type="entry name" value="CFAP65"/>
</dbReference>
<reference evidence="2" key="3">
    <citation type="submission" date="2025-09" db="UniProtKB">
        <authorList>
            <consortium name="Ensembl"/>
        </authorList>
    </citation>
    <scope>IDENTIFICATION</scope>
</reference>
<dbReference type="GO" id="GO:0036126">
    <property type="term" value="C:sperm flagellum"/>
    <property type="evidence" value="ECO:0007669"/>
    <property type="project" value="TreeGrafter"/>
</dbReference>
<reference evidence="2" key="2">
    <citation type="submission" date="2025-08" db="UniProtKB">
        <authorList>
            <consortium name="Ensembl"/>
        </authorList>
    </citation>
    <scope>IDENTIFICATION</scope>
</reference>
<reference evidence="2 3" key="1">
    <citation type="submission" date="2020-05" db="EMBL/GenBank/DDBJ databases">
        <title>Electrophorus electricus (electric eel) genome, fEleEle1, primary haplotype.</title>
        <authorList>
            <person name="Myers G."/>
            <person name="Meyer A."/>
            <person name="Fedrigo O."/>
            <person name="Formenti G."/>
            <person name="Rhie A."/>
            <person name="Tracey A."/>
            <person name="Sims Y."/>
            <person name="Jarvis E.D."/>
        </authorList>
    </citation>
    <scope>NUCLEOTIDE SEQUENCE [LARGE SCALE GENOMIC DNA]</scope>
</reference>
<sequence>PCAVRHSSGTGFLLRNVSKLRTGFQWAVEPPFELSPVRGILEPGGECKVTATFKPDQALVYQAEASCTFGEDGESRCTMYLRGLSKYPHLQIISPDQEDGCGLLEFGSVAIGSSSEKQFEICNPSSVSHPEAAHLSTVPVCFTPLAVDSASADYLSLTCLGAVSRCLLKVTGSCIGPDVSLSSSLVDFGCVEEGGEAVSIIHIINSSTVLAYYQFDMDPGSHSVFSVDQLSGNLPANSSLTLRLTFRPRYPIAYHKRSACLILHRDPLFLDLIGTCHSEELKPTILHSRHLRVYRQNLLRGLTCYPPDILSAMLAEDKLQLDESGSLLLNEEQKPYNSLECDLLLQETSRAAVSLRSPMEEYFHPGWVDEPRRFPTPHVTVHPSELHFDPGLASQSVSITNRTKGKLSLLWTPSADSPFSVTPLNCDLSPLKSTAFRVTYAPKQHNTFHAAQLECFALYKVNTSSPTSLCCALISQPHFQYTCSI</sequence>
<protein>
    <recommendedName>
        <fullName evidence="1">CFAP65 fourth Ig-like domain-containing protein</fullName>
    </recommendedName>
</protein>
<feature type="domain" description="CFAP65 fourth Ig-like" evidence="1">
    <location>
        <begin position="186"/>
        <end position="279"/>
    </location>
</feature>
<dbReference type="Pfam" id="PF24507">
    <property type="entry name" value="Ig_CFAP65_4th"/>
    <property type="match status" value="1"/>
</dbReference>
<dbReference type="InterPro" id="IPR058536">
    <property type="entry name" value="Ig_CFAP65_4th"/>
</dbReference>
<proteinExistence type="predicted"/>
<accession>A0AAY5F236</accession>
<evidence type="ECO:0000313" key="3">
    <source>
        <dbReference type="Proteomes" id="UP000314983"/>
    </source>
</evidence>
<dbReference type="Proteomes" id="UP000314983">
    <property type="component" value="Chromosome 2"/>
</dbReference>
<dbReference type="AlphaFoldDB" id="A0AAY5F236"/>
<dbReference type="GeneTree" id="ENSGT00430000031142"/>
<dbReference type="GO" id="GO:0005737">
    <property type="term" value="C:cytoplasm"/>
    <property type="evidence" value="ECO:0007669"/>
    <property type="project" value="TreeGrafter"/>
</dbReference>
<dbReference type="InterPro" id="IPR013783">
    <property type="entry name" value="Ig-like_fold"/>
</dbReference>
<dbReference type="PANTHER" id="PTHR46127">
    <property type="entry name" value="CILIA- AND FLAGELLA-ASSOCIATED PROTEIN 65"/>
    <property type="match status" value="1"/>
</dbReference>
<dbReference type="GO" id="GO:0007288">
    <property type="term" value="P:sperm axoneme assembly"/>
    <property type="evidence" value="ECO:0007669"/>
    <property type="project" value="TreeGrafter"/>
</dbReference>